<dbReference type="Pfam" id="PF01594">
    <property type="entry name" value="AI-2E_transport"/>
    <property type="match status" value="1"/>
</dbReference>
<feature type="transmembrane region" description="Helical" evidence="6">
    <location>
        <begin position="93"/>
        <end position="112"/>
    </location>
</feature>
<reference evidence="7 8" key="1">
    <citation type="submission" date="2020-08" db="EMBL/GenBank/DDBJ databases">
        <title>The genome sequence of type strain Novosphingobium flavum NBRC 111647.</title>
        <authorList>
            <person name="Liu Y."/>
        </authorList>
    </citation>
    <scope>NUCLEOTIDE SEQUENCE [LARGE SCALE GENOMIC DNA]</scope>
    <source>
        <strain evidence="7 8">NBRC 111647</strain>
    </source>
</reference>
<evidence type="ECO:0000256" key="6">
    <source>
        <dbReference type="SAM" id="Phobius"/>
    </source>
</evidence>
<evidence type="ECO:0000256" key="4">
    <source>
        <dbReference type="ARBA" id="ARBA00022989"/>
    </source>
</evidence>
<evidence type="ECO:0000313" key="8">
    <source>
        <dbReference type="Proteomes" id="UP000566813"/>
    </source>
</evidence>
<evidence type="ECO:0000256" key="3">
    <source>
        <dbReference type="ARBA" id="ARBA00022692"/>
    </source>
</evidence>
<keyword evidence="3 6" id="KW-0812">Transmembrane</keyword>
<dbReference type="GO" id="GO:0016020">
    <property type="term" value="C:membrane"/>
    <property type="evidence" value="ECO:0007669"/>
    <property type="project" value="UniProtKB-SubCell"/>
</dbReference>
<evidence type="ECO:0000256" key="2">
    <source>
        <dbReference type="ARBA" id="ARBA00009773"/>
    </source>
</evidence>
<comment type="similarity">
    <text evidence="2">Belongs to the autoinducer-2 exporter (AI-2E) (TC 2.A.86) family.</text>
</comment>
<feature type="transmembrane region" description="Helical" evidence="6">
    <location>
        <begin position="317"/>
        <end position="341"/>
    </location>
</feature>
<feature type="transmembrane region" description="Helical" evidence="6">
    <location>
        <begin position="243"/>
        <end position="264"/>
    </location>
</feature>
<dbReference type="EMBL" id="JACLAW010000006">
    <property type="protein sequence ID" value="MBC2665788.1"/>
    <property type="molecule type" value="Genomic_DNA"/>
</dbReference>
<keyword evidence="8" id="KW-1185">Reference proteome</keyword>
<dbReference type="AlphaFoldDB" id="A0A7X1KLX6"/>
<organism evidence="7 8">
    <name type="scientific">Novosphingobium flavum</name>
    <dbReference type="NCBI Taxonomy" id="1778672"/>
    <lineage>
        <taxon>Bacteria</taxon>
        <taxon>Pseudomonadati</taxon>
        <taxon>Pseudomonadota</taxon>
        <taxon>Alphaproteobacteria</taxon>
        <taxon>Sphingomonadales</taxon>
        <taxon>Sphingomonadaceae</taxon>
        <taxon>Novosphingobium</taxon>
    </lineage>
</organism>
<feature type="transmembrane region" description="Helical" evidence="6">
    <location>
        <begin position="271"/>
        <end position="297"/>
    </location>
</feature>
<dbReference type="InterPro" id="IPR002549">
    <property type="entry name" value="AI-2E-like"/>
</dbReference>
<dbReference type="PANTHER" id="PTHR21716">
    <property type="entry name" value="TRANSMEMBRANE PROTEIN"/>
    <property type="match status" value="1"/>
</dbReference>
<dbReference type="GO" id="GO:0055085">
    <property type="term" value="P:transmembrane transport"/>
    <property type="evidence" value="ECO:0007669"/>
    <property type="project" value="TreeGrafter"/>
</dbReference>
<keyword evidence="4 6" id="KW-1133">Transmembrane helix</keyword>
<sequence>MAGEIDRAAAPHGETPASPITSRAGPTDFAGDDIKGEAKRAAVWIGMAAAVVAAVFMAQPLLVIFAGLVFAAMIDGGARLLGRVLPIGRGWRILIVVLGGFAFLGWTAWFAGSTVASQAAQLPATVETQALRGLGWLEAHGIKVGSGDLKSFVQQALGGVAQLTRVVGGILGGATTLFLVVVLGIYVAAEPRLYQRGLAWMLPMESRAHFHGTAALMGRSLRMLMFGRLIGMTVEGIGTGLALAIYGVPMAGLLGLLTALLAFLPNIGAPISGLIMVLVGFSGGTTMGFYCIAVYVIVQTVDGNLIVPMVAKKTVDLAPALVLGAQLIMGALFGILGLALADPLVAMIKIWLERHSARRAERVGEAGIPFTGVQG</sequence>
<dbReference type="RefSeq" id="WP_185664037.1">
    <property type="nucleotide sequence ID" value="NZ_JACLAW010000006.1"/>
</dbReference>
<protein>
    <submittedName>
        <fullName evidence="7">AI-2E family transporter</fullName>
    </submittedName>
</protein>
<comment type="caution">
    <text evidence="7">The sequence shown here is derived from an EMBL/GenBank/DDBJ whole genome shotgun (WGS) entry which is preliminary data.</text>
</comment>
<gene>
    <name evidence="7" type="ORF">H7F51_09655</name>
</gene>
<evidence type="ECO:0000256" key="5">
    <source>
        <dbReference type="ARBA" id="ARBA00023136"/>
    </source>
</evidence>
<dbReference type="PANTHER" id="PTHR21716:SF62">
    <property type="entry name" value="TRANSPORT PROTEIN YDBI-RELATED"/>
    <property type="match status" value="1"/>
</dbReference>
<name>A0A7X1KLX6_9SPHN</name>
<accession>A0A7X1KLX6</accession>
<comment type="subcellular location">
    <subcellularLocation>
        <location evidence="1">Membrane</location>
        <topology evidence="1">Multi-pass membrane protein</topology>
    </subcellularLocation>
</comment>
<proteinExistence type="inferred from homology"/>
<keyword evidence="5 6" id="KW-0472">Membrane</keyword>
<dbReference type="Proteomes" id="UP000566813">
    <property type="component" value="Unassembled WGS sequence"/>
</dbReference>
<evidence type="ECO:0000256" key="1">
    <source>
        <dbReference type="ARBA" id="ARBA00004141"/>
    </source>
</evidence>
<feature type="transmembrane region" description="Helical" evidence="6">
    <location>
        <begin position="166"/>
        <end position="189"/>
    </location>
</feature>
<evidence type="ECO:0000313" key="7">
    <source>
        <dbReference type="EMBL" id="MBC2665788.1"/>
    </source>
</evidence>